<dbReference type="Proteomes" id="UP000078397">
    <property type="component" value="Unassembled WGS sequence"/>
</dbReference>
<sequence>MKNAAVVTAIKPILVPHMATMSALTRRSHQTSFPLPRHVIFYALNGTALTIANGYHRCMPEPAILLPQGCASASIVAISVLPGQDIISFRQCSSQQLAKRLTSTADTASCGEQ</sequence>
<organism evidence="1 2">
    <name type="scientific">Pochonia chlamydosporia 170</name>
    <dbReference type="NCBI Taxonomy" id="1380566"/>
    <lineage>
        <taxon>Eukaryota</taxon>
        <taxon>Fungi</taxon>
        <taxon>Dikarya</taxon>
        <taxon>Ascomycota</taxon>
        <taxon>Pezizomycotina</taxon>
        <taxon>Sordariomycetes</taxon>
        <taxon>Hypocreomycetidae</taxon>
        <taxon>Hypocreales</taxon>
        <taxon>Clavicipitaceae</taxon>
        <taxon>Pochonia</taxon>
    </lineage>
</organism>
<reference evidence="1 2" key="1">
    <citation type="journal article" date="2016" name="PLoS Pathog.">
        <title>Biosynthesis of antibiotic leucinostatins in bio-control fungus Purpureocillium lilacinum and their inhibition on phytophthora revealed by genome mining.</title>
        <authorList>
            <person name="Wang G."/>
            <person name="Liu Z."/>
            <person name="Lin R."/>
            <person name="Li E."/>
            <person name="Mao Z."/>
            <person name="Ling J."/>
            <person name="Yang Y."/>
            <person name="Yin W.B."/>
            <person name="Xie B."/>
        </authorList>
    </citation>
    <scope>NUCLEOTIDE SEQUENCE [LARGE SCALE GENOMIC DNA]</scope>
    <source>
        <strain evidence="1">170</strain>
    </source>
</reference>
<evidence type="ECO:0000313" key="2">
    <source>
        <dbReference type="Proteomes" id="UP000078397"/>
    </source>
</evidence>
<dbReference type="KEGG" id="pchm:VFPPC_16359"/>
<dbReference type="GeneID" id="28858106"/>
<dbReference type="AlphaFoldDB" id="A0A179FAW3"/>
<comment type="caution">
    <text evidence="1">The sequence shown here is derived from an EMBL/GenBank/DDBJ whole genome shotgun (WGS) entry which is preliminary data.</text>
</comment>
<protein>
    <submittedName>
        <fullName evidence="1">Uncharacterized protein</fullName>
    </submittedName>
</protein>
<keyword evidence="2" id="KW-1185">Reference proteome</keyword>
<dbReference type="EMBL" id="LSBJ02000006">
    <property type="protein sequence ID" value="OAQ62612.1"/>
    <property type="molecule type" value="Genomic_DNA"/>
</dbReference>
<proteinExistence type="predicted"/>
<gene>
    <name evidence="1" type="ORF">VFPPC_16359</name>
</gene>
<dbReference type="RefSeq" id="XP_018140192.1">
    <property type="nucleotide sequence ID" value="XM_018294112.1"/>
</dbReference>
<accession>A0A179FAW3</accession>
<evidence type="ECO:0000313" key="1">
    <source>
        <dbReference type="EMBL" id="OAQ62612.1"/>
    </source>
</evidence>
<name>A0A179FAW3_METCM</name>